<reference evidence="1 2" key="1">
    <citation type="submission" date="2024-11" db="EMBL/GenBank/DDBJ databases">
        <title>A near-complete genome assembly of Cinchona calisaya.</title>
        <authorList>
            <person name="Lian D.C."/>
            <person name="Zhao X.W."/>
            <person name="Wei L."/>
        </authorList>
    </citation>
    <scope>NUCLEOTIDE SEQUENCE [LARGE SCALE GENOMIC DNA]</scope>
    <source>
        <tissue evidence="1">Nenye</tissue>
    </source>
</reference>
<keyword evidence="2" id="KW-1185">Reference proteome</keyword>
<evidence type="ECO:0000313" key="2">
    <source>
        <dbReference type="Proteomes" id="UP001630127"/>
    </source>
</evidence>
<dbReference type="Proteomes" id="UP001630127">
    <property type="component" value="Unassembled WGS sequence"/>
</dbReference>
<dbReference type="EMBL" id="JBJUIK010000007">
    <property type="protein sequence ID" value="KAL3522352.1"/>
    <property type="molecule type" value="Genomic_DNA"/>
</dbReference>
<comment type="caution">
    <text evidence="1">The sequence shown here is derived from an EMBL/GenBank/DDBJ whole genome shotgun (WGS) entry which is preliminary data.</text>
</comment>
<evidence type="ECO:0000313" key="1">
    <source>
        <dbReference type="EMBL" id="KAL3522352.1"/>
    </source>
</evidence>
<accession>A0ABD2ZV37</accession>
<dbReference type="InterPro" id="IPR044809">
    <property type="entry name" value="AUF1-like"/>
</dbReference>
<name>A0ABD2ZV37_9GENT</name>
<dbReference type="PANTHER" id="PTHR31215">
    <property type="entry name" value="OS05G0510400 PROTEIN-RELATED"/>
    <property type="match status" value="1"/>
</dbReference>
<dbReference type="AlphaFoldDB" id="A0ABD2ZV37"/>
<protein>
    <submittedName>
        <fullName evidence="1">Uncharacterized protein</fullName>
    </submittedName>
</protein>
<gene>
    <name evidence="1" type="ORF">ACH5RR_015186</name>
</gene>
<sequence>MRSLFVEFENADQKRQNQFSLIKWKLDSKPSGFISLTSTTSTDADNDDNEEEGKVSQLSLHNSLRTFYRYHLMAACIWFEIVEMVVPLLSESLQNIVITDSLKEGKLVFGETHLAQIRNGNGTGSFLDGSERQRIWTALLLKLPLSGRVMKTVMLFLIKDKEIGEDEGDNDDFLIAKDAFDGEDGEVCVEAAMEIMKKQKKYEGICLISSCFSY</sequence>
<organism evidence="1 2">
    <name type="scientific">Cinchona calisaya</name>
    <dbReference type="NCBI Taxonomy" id="153742"/>
    <lineage>
        <taxon>Eukaryota</taxon>
        <taxon>Viridiplantae</taxon>
        <taxon>Streptophyta</taxon>
        <taxon>Embryophyta</taxon>
        <taxon>Tracheophyta</taxon>
        <taxon>Spermatophyta</taxon>
        <taxon>Magnoliopsida</taxon>
        <taxon>eudicotyledons</taxon>
        <taxon>Gunneridae</taxon>
        <taxon>Pentapetalae</taxon>
        <taxon>asterids</taxon>
        <taxon>lamiids</taxon>
        <taxon>Gentianales</taxon>
        <taxon>Rubiaceae</taxon>
        <taxon>Cinchonoideae</taxon>
        <taxon>Cinchoneae</taxon>
        <taxon>Cinchona</taxon>
    </lineage>
</organism>
<proteinExistence type="predicted"/>